<name>A0ABZ1AWS5_9ACTN</name>
<feature type="compositionally biased region" description="Low complexity" evidence="4">
    <location>
        <begin position="253"/>
        <end position="265"/>
    </location>
</feature>
<evidence type="ECO:0000256" key="4">
    <source>
        <dbReference type="SAM" id="MobiDB-lite"/>
    </source>
</evidence>
<dbReference type="RefSeq" id="WP_324274309.1">
    <property type="nucleotide sequence ID" value="NZ_CP141261.1"/>
</dbReference>
<evidence type="ECO:0000256" key="2">
    <source>
        <dbReference type="ARBA" id="ARBA00022737"/>
    </source>
</evidence>
<dbReference type="PROSITE" id="PS00678">
    <property type="entry name" value="WD_REPEATS_1"/>
    <property type="match status" value="1"/>
</dbReference>
<dbReference type="SUPFAM" id="SSF50978">
    <property type="entry name" value="WD40 repeat-like"/>
    <property type="match status" value="1"/>
</dbReference>
<evidence type="ECO:0000256" key="3">
    <source>
        <dbReference type="PROSITE-ProRule" id="PRU00221"/>
    </source>
</evidence>
<dbReference type="Gene3D" id="2.130.10.10">
    <property type="entry name" value="YVTN repeat-like/Quinoprotein amine dehydrogenase"/>
    <property type="match status" value="1"/>
</dbReference>
<keyword evidence="1 3" id="KW-0853">WD repeat</keyword>
<proteinExistence type="predicted"/>
<evidence type="ECO:0000313" key="5">
    <source>
        <dbReference type="EMBL" id="WRL62960.1"/>
    </source>
</evidence>
<evidence type="ECO:0000256" key="1">
    <source>
        <dbReference type="ARBA" id="ARBA00022574"/>
    </source>
</evidence>
<organism evidence="5 6">
    <name type="scientific">Blastococcus brunescens</name>
    <dbReference type="NCBI Taxonomy" id="1564165"/>
    <lineage>
        <taxon>Bacteria</taxon>
        <taxon>Bacillati</taxon>
        <taxon>Actinomycetota</taxon>
        <taxon>Actinomycetes</taxon>
        <taxon>Geodermatophilales</taxon>
        <taxon>Geodermatophilaceae</taxon>
        <taxon>Blastococcus</taxon>
    </lineage>
</organism>
<keyword evidence="6" id="KW-1185">Reference proteome</keyword>
<dbReference type="SMART" id="SM00320">
    <property type="entry name" value="WD40"/>
    <property type="match status" value="2"/>
</dbReference>
<gene>
    <name evidence="5" type="ORF">U6N30_24355</name>
</gene>
<feature type="region of interest" description="Disordered" evidence="4">
    <location>
        <begin position="215"/>
        <end position="279"/>
    </location>
</feature>
<dbReference type="PROSITE" id="PS50294">
    <property type="entry name" value="WD_REPEATS_REGION"/>
    <property type="match status" value="2"/>
</dbReference>
<dbReference type="PANTHER" id="PTHR22847:SF637">
    <property type="entry name" value="WD REPEAT DOMAIN 5B"/>
    <property type="match status" value="1"/>
</dbReference>
<dbReference type="InterPro" id="IPR015943">
    <property type="entry name" value="WD40/YVTN_repeat-like_dom_sf"/>
</dbReference>
<feature type="compositionally biased region" description="Low complexity" evidence="4">
    <location>
        <begin position="215"/>
        <end position="230"/>
    </location>
</feature>
<protein>
    <submittedName>
        <fullName evidence="5">WD40 repeat domain-containing protein</fullName>
    </submittedName>
</protein>
<accession>A0ABZ1AWS5</accession>
<dbReference type="PROSITE" id="PS50082">
    <property type="entry name" value="WD_REPEATS_2"/>
    <property type="match status" value="2"/>
</dbReference>
<dbReference type="InterPro" id="IPR036322">
    <property type="entry name" value="WD40_repeat_dom_sf"/>
</dbReference>
<feature type="repeat" description="WD" evidence="3">
    <location>
        <begin position="169"/>
        <end position="202"/>
    </location>
</feature>
<feature type="compositionally biased region" description="Basic residues" evidence="4">
    <location>
        <begin position="234"/>
        <end position="252"/>
    </location>
</feature>
<dbReference type="InterPro" id="IPR001680">
    <property type="entry name" value="WD40_rpt"/>
</dbReference>
<sequence>MLLLLASFDPAARGFSSRWQLVSVDPDRPRADDTGIGGTHAVPVHELAATVSDDAVGAVLWGFDAGAPATRIDLTDGSQAALAVPARTVESLGFLALPAGAAQLWADGTVTLYDRDGEAVQTLDAHQAPVRDLALSPDGTWAVTVGDGGAVVLWDVDAPTGRWSQRELLTGHRGDVVMAEIDPAGRQLVTASLDDTVIAWDMTGDAGFGALYPPTGSAGSPASRSSSGRDCWSRRRGRRAARGSIRRPRRTTRSAWRPRSSTPNRRAGRRDRAGRHGAR</sequence>
<dbReference type="InterPro" id="IPR019775">
    <property type="entry name" value="WD40_repeat_CS"/>
</dbReference>
<evidence type="ECO:0000313" key="6">
    <source>
        <dbReference type="Proteomes" id="UP001324287"/>
    </source>
</evidence>
<dbReference type="Pfam" id="PF00400">
    <property type="entry name" value="WD40"/>
    <property type="match status" value="2"/>
</dbReference>
<feature type="compositionally biased region" description="Basic residues" evidence="4">
    <location>
        <begin position="266"/>
        <end position="279"/>
    </location>
</feature>
<dbReference type="Proteomes" id="UP001324287">
    <property type="component" value="Chromosome"/>
</dbReference>
<reference evidence="5 6" key="1">
    <citation type="submission" date="2023-12" db="EMBL/GenBank/DDBJ databases">
        <title>Blastococcus brunescens sp. nov., an actonobacterium isolated from sandstone collected in sahara desert.</title>
        <authorList>
            <person name="Gtari M."/>
            <person name="Ghodhbane F."/>
        </authorList>
    </citation>
    <scope>NUCLEOTIDE SEQUENCE [LARGE SCALE GENOMIC DNA]</scope>
    <source>
        <strain evidence="5 6">BMG 8361</strain>
    </source>
</reference>
<keyword evidence="2" id="KW-0677">Repeat</keyword>
<feature type="repeat" description="WD" evidence="3">
    <location>
        <begin position="123"/>
        <end position="157"/>
    </location>
</feature>
<dbReference type="EMBL" id="CP141261">
    <property type="protein sequence ID" value="WRL62960.1"/>
    <property type="molecule type" value="Genomic_DNA"/>
</dbReference>
<dbReference type="PANTHER" id="PTHR22847">
    <property type="entry name" value="WD40 REPEAT PROTEIN"/>
    <property type="match status" value="1"/>
</dbReference>